<organism evidence="15 16">
    <name type="scientific">Mytilus edulis</name>
    <name type="common">Blue mussel</name>
    <dbReference type="NCBI Taxonomy" id="6550"/>
    <lineage>
        <taxon>Eukaryota</taxon>
        <taxon>Metazoa</taxon>
        <taxon>Spiralia</taxon>
        <taxon>Lophotrochozoa</taxon>
        <taxon>Mollusca</taxon>
        <taxon>Bivalvia</taxon>
        <taxon>Autobranchia</taxon>
        <taxon>Pteriomorphia</taxon>
        <taxon>Mytilida</taxon>
        <taxon>Mytiloidea</taxon>
        <taxon>Mytilidae</taxon>
        <taxon>Mytilinae</taxon>
        <taxon>Mytilus</taxon>
    </lineage>
</organism>
<dbReference type="GO" id="GO:0007165">
    <property type="term" value="P:signal transduction"/>
    <property type="evidence" value="ECO:0007669"/>
    <property type="project" value="InterPro"/>
</dbReference>
<dbReference type="InterPro" id="IPR000157">
    <property type="entry name" value="TIR_dom"/>
</dbReference>
<dbReference type="GO" id="GO:0045087">
    <property type="term" value="P:innate immune response"/>
    <property type="evidence" value="ECO:0007669"/>
    <property type="project" value="UniProtKB-KW"/>
</dbReference>
<keyword evidence="7" id="KW-0677">Repeat</keyword>
<dbReference type="GO" id="GO:0005886">
    <property type="term" value="C:plasma membrane"/>
    <property type="evidence" value="ECO:0007669"/>
    <property type="project" value="TreeGrafter"/>
</dbReference>
<evidence type="ECO:0000256" key="3">
    <source>
        <dbReference type="ARBA" id="ARBA00022588"/>
    </source>
</evidence>
<evidence type="ECO:0000256" key="13">
    <source>
        <dbReference type="SAM" id="Phobius"/>
    </source>
</evidence>
<dbReference type="PANTHER" id="PTHR24365">
    <property type="entry name" value="TOLL-LIKE RECEPTOR"/>
    <property type="match status" value="1"/>
</dbReference>
<keyword evidence="4" id="KW-0433">Leucine-rich repeat</keyword>
<name>A0A8S3UZY4_MYTED</name>
<dbReference type="Gene3D" id="3.40.50.10140">
    <property type="entry name" value="Toll/interleukin-1 receptor homology (TIR) domain"/>
    <property type="match status" value="1"/>
</dbReference>
<evidence type="ECO:0000256" key="6">
    <source>
        <dbReference type="ARBA" id="ARBA00022729"/>
    </source>
</evidence>
<dbReference type="PANTHER" id="PTHR24365:SF530">
    <property type="entry name" value="MSTPROX-RELATED"/>
    <property type="match status" value="1"/>
</dbReference>
<keyword evidence="9 13" id="KW-1133">Transmembrane helix</keyword>
<dbReference type="OrthoDB" id="5966846at2759"/>
<dbReference type="EMBL" id="CAJPWZ010002975">
    <property type="protein sequence ID" value="CAG2249550.1"/>
    <property type="molecule type" value="Genomic_DNA"/>
</dbReference>
<gene>
    <name evidence="15" type="ORF">MEDL_61391</name>
</gene>
<evidence type="ECO:0000313" key="16">
    <source>
        <dbReference type="Proteomes" id="UP000683360"/>
    </source>
</evidence>
<feature type="transmembrane region" description="Helical" evidence="13">
    <location>
        <begin position="12"/>
        <end position="35"/>
    </location>
</feature>
<evidence type="ECO:0000313" key="15">
    <source>
        <dbReference type="EMBL" id="CAG2249550.1"/>
    </source>
</evidence>
<evidence type="ECO:0000256" key="9">
    <source>
        <dbReference type="ARBA" id="ARBA00022989"/>
    </source>
</evidence>
<evidence type="ECO:0000256" key="11">
    <source>
        <dbReference type="ARBA" id="ARBA00023170"/>
    </source>
</evidence>
<protein>
    <submittedName>
        <fullName evidence="15">Toll-like receptor 4</fullName>
    </submittedName>
</protein>
<accession>A0A8S3UZY4</accession>
<feature type="domain" description="TIR" evidence="14">
    <location>
        <begin position="65"/>
        <end position="206"/>
    </location>
</feature>
<evidence type="ECO:0000256" key="1">
    <source>
        <dbReference type="ARBA" id="ARBA00004479"/>
    </source>
</evidence>
<dbReference type="AlphaFoldDB" id="A0A8S3UZY4"/>
<keyword evidence="10 13" id="KW-0472">Membrane</keyword>
<evidence type="ECO:0000256" key="2">
    <source>
        <dbReference type="ARBA" id="ARBA00009634"/>
    </source>
</evidence>
<evidence type="ECO:0000256" key="5">
    <source>
        <dbReference type="ARBA" id="ARBA00022692"/>
    </source>
</evidence>
<keyword evidence="5 13" id="KW-0812">Transmembrane</keyword>
<dbReference type="PROSITE" id="PS51257">
    <property type="entry name" value="PROKAR_LIPOPROTEIN"/>
    <property type="match status" value="1"/>
</dbReference>
<sequence length="207" mass="24358">MQEIDKECKSYTVLITCLSVAITACGIAIATGLIYRYRWKIRYLYYLSKGKYYSYKPVDYSTQTYKYDAFISFSEIDLRFIKNGCIPQLEIKNNLKLCIHNRDFMPGEEITVNITNAIHNSRKTICVISRAFLDSYYCKFEFNMARMESIYSRGGENILLLVFYEQILPRELPLVMLELVQEQSYIEYPHDDQGNVVFWEKLKEAIA</sequence>
<evidence type="ECO:0000256" key="10">
    <source>
        <dbReference type="ARBA" id="ARBA00023136"/>
    </source>
</evidence>
<dbReference type="FunFam" id="3.40.50.10140:FF:000001">
    <property type="entry name" value="Toll-like receptor 2"/>
    <property type="match status" value="1"/>
</dbReference>
<dbReference type="InterPro" id="IPR035897">
    <property type="entry name" value="Toll_tir_struct_dom_sf"/>
</dbReference>
<dbReference type="SUPFAM" id="SSF52200">
    <property type="entry name" value="Toll/Interleukin receptor TIR domain"/>
    <property type="match status" value="1"/>
</dbReference>
<keyword evidence="12" id="KW-0325">Glycoprotein</keyword>
<dbReference type="GO" id="GO:0038023">
    <property type="term" value="F:signaling receptor activity"/>
    <property type="evidence" value="ECO:0007669"/>
    <property type="project" value="TreeGrafter"/>
</dbReference>
<evidence type="ECO:0000259" key="14">
    <source>
        <dbReference type="PROSITE" id="PS50104"/>
    </source>
</evidence>
<dbReference type="PROSITE" id="PS50104">
    <property type="entry name" value="TIR"/>
    <property type="match status" value="1"/>
</dbReference>
<comment type="caution">
    <text evidence="15">The sequence shown here is derived from an EMBL/GenBank/DDBJ whole genome shotgun (WGS) entry which is preliminary data.</text>
</comment>
<keyword evidence="16" id="KW-1185">Reference proteome</keyword>
<keyword evidence="8" id="KW-0391">Immunity</keyword>
<dbReference type="Pfam" id="PF01582">
    <property type="entry name" value="TIR"/>
    <property type="match status" value="1"/>
</dbReference>
<evidence type="ECO:0000256" key="7">
    <source>
        <dbReference type="ARBA" id="ARBA00022737"/>
    </source>
</evidence>
<evidence type="ECO:0000256" key="4">
    <source>
        <dbReference type="ARBA" id="ARBA00022614"/>
    </source>
</evidence>
<keyword evidence="11 15" id="KW-0675">Receptor</keyword>
<dbReference type="Proteomes" id="UP000683360">
    <property type="component" value="Unassembled WGS sequence"/>
</dbReference>
<evidence type="ECO:0000256" key="8">
    <source>
        <dbReference type="ARBA" id="ARBA00022859"/>
    </source>
</evidence>
<evidence type="ECO:0000256" key="12">
    <source>
        <dbReference type="ARBA" id="ARBA00023180"/>
    </source>
</evidence>
<keyword evidence="6" id="KW-0732">Signal</keyword>
<reference evidence="15" key="1">
    <citation type="submission" date="2021-03" db="EMBL/GenBank/DDBJ databases">
        <authorList>
            <person name="Bekaert M."/>
        </authorList>
    </citation>
    <scope>NUCLEOTIDE SEQUENCE</scope>
</reference>
<keyword evidence="3" id="KW-0399">Innate immunity</keyword>
<comment type="similarity">
    <text evidence="2">Belongs to the Toll-like receptor family.</text>
</comment>
<proteinExistence type="inferred from homology"/>
<comment type="subcellular location">
    <subcellularLocation>
        <location evidence="1">Membrane</location>
        <topology evidence="1">Single-pass type I membrane protein</topology>
    </subcellularLocation>
</comment>
<dbReference type="SMART" id="SM00255">
    <property type="entry name" value="TIR"/>
    <property type="match status" value="1"/>
</dbReference>